<accession>A0A198A4G2</accession>
<evidence type="ECO:0000256" key="2">
    <source>
        <dbReference type="ARBA" id="ARBA00022679"/>
    </source>
</evidence>
<name>A0A198A4G2_9BACL</name>
<evidence type="ECO:0000256" key="3">
    <source>
        <dbReference type="ARBA" id="ARBA00023115"/>
    </source>
</evidence>
<dbReference type="PANTHER" id="PTHR43317:SF1">
    <property type="entry name" value="THERMOSPERMINE SYNTHASE ACAULIS5"/>
    <property type="match status" value="1"/>
</dbReference>
<comment type="similarity">
    <text evidence="1">Belongs to the spermidine/spermine synthase family.</text>
</comment>
<proteinExistence type="inferred from homology"/>
<evidence type="ECO:0000256" key="4">
    <source>
        <dbReference type="PROSITE-ProRule" id="PRU00354"/>
    </source>
</evidence>
<sequence>MNVLYREQTAHHDISIYDTTTFADEKGSFRVLEFSNQAMQGAMDLAQPDRLLFEYPRAMIHLMGVNAPQYERVFLIGHGIGTIASHLKEKRFTVAELDEHIVALSRRYFGYNQDNVRIGDGRQLLGNEPSRTYDYILVDAFTDKGTPLPLTSLTFFQIAQDKLDEGGAILLNLMGKGEHDPLLAAIHTTLSEVFHYVKAFALPSEGRRDLQNIILMGQNKPITCHMRHMAGFVEIEPGYGHILMDEA</sequence>
<evidence type="ECO:0000313" key="7">
    <source>
        <dbReference type="Proteomes" id="UP000078454"/>
    </source>
</evidence>
<dbReference type="NCBIfam" id="NF037959">
    <property type="entry name" value="MFS_SpdSyn"/>
    <property type="match status" value="1"/>
</dbReference>
<feature type="active site" description="Proton acceptor" evidence="4">
    <location>
        <position position="139"/>
    </location>
</feature>
<dbReference type="SUPFAM" id="SSF53335">
    <property type="entry name" value="S-adenosyl-L-methionine-dependent methyltransferases"/>
    <property type="match status" value="1"/>
</dbReference>
<dbReference type="PROSITE" id="PS51006">
    <property type="entry name" value="PABS_2"/>
    <property type="match status" value="1"/>
</dbReference>
<keyword evidence="7" id="KW-1185">Reference proteome</keyword>
<dbReference type="Gene3D" id="3.40.50.150">
    <property type="entry name" value="Vaccinia Virus protein VP39"/>
    <property type="match status" value="1"/>
</dbReference>
<dbReference type="InterPro" id="IPR029063">
    <property type="entry name" value="SAM-dependent_MTases_sf"/>
</dbReference>
<evidence type="ECO:0000256" key="1">
    <source>
        <dbReference type="ARBA" id="ARBA00007867"/>
    </source>
</evidence>
<reference evidence="6 7" key="1">
    <citation type="submission" date="2016-05" db="EMBL/GenBank/DDBJ databases">
        <title>Paenibacillus sp. 1ZS3-15 nov., isolated from the rhizosphere soil.</title>
        <authorList>
            <person name="Zhang X.X."/>
            <person name="Zhang J."/>
        </authorList>
    </citation>
    <scope>NUCLEOTIDE SEQUENCE [LARGE SCALE GENOMIC DNA]</scope>
    <source>
        <strain evidence="6 7">1ZS3-15</strain>
    </source>
</reference>
<evidence type="ECO:0000259" key="5">
    <source>
        <dbReference type="PROSITE" id="PS51006"/>
    </source>
</evidence>
<dbReference type="AlphaFoldDB" id="A0A198A4G2"/>
<dbReference type="InterPro" id="IPR030374">
    <property type="entry name" value="PABS"/>
</dbReference>
<evidence type="ECO:0000313" key="6">
    <source>
        <dbReference type="EMBL" id="OAS15848.1"/>
    </source>
</evidence>
<dbReference type="Proteomes" id="UP000078454">
    <property type="component" value="Unassembled WGS sequence"/>
</dbReference>
<dbReference type="STRING" id="1850517.A8708_23350"/>
<protein>
    <submittedName>
        <fullName evidence="6">Spermidine synthase</fullName>
    </submittedName>
</protein>
<dbReference type="RefSeq" id="WP_068667784.1">
    <property type="nucleotide sequence ID" value="NZ_LYPB01000079.1"/>
</dbReference>
<dbReference type="GO" id="GO:0006596">
    <property type="term" value="P:polyamine biosynthetic process"/>
    <property type="evidence" value="ECO:0007669"/>
    <property type="project" value="UniProtKB-UniRule"/>
</dbReference>
<dbReference type="GO" id="GO:0016740">
    <property type="term" value="F:transferase activity"/>
    <property type="evidence" value="ECO:0007669"/>
    <property type="project" value="UniProtKB-UniRule"/>
</dbReference>
<keyword evidence="3 4" id="KW-0620">Polyamine biosynthesis</keyword>
<gene>
    <name evidence="6" type="ORF">A8708_23350</name>
</gene>
<comment type="caution">
    <text evidence="6">The sequence shown here is derived from an EMBL/GenBank/DDBJ whole genome shotgun (WGS) entry which is preliminary data.</text>
</comment>
<dbReference type="PANTHER" id="PTHR43317">
    <property type="entry name" value="THERMOSPERMINE SYNTHASE ACAULIS5"/>
    <property type="match status" value="1"/>
</dbReference>
<dbReference type="Pfam" id="PF01564">
    <property type="entry name" value="Spermine_synth"/>
    <property type="match status" value="1"/>
</dbReference>
<feature type="domain" description="PABS" evidence="5">
    <location>
        <begin position="1"/>
        <end position="218"/>
    </location>
</feature>
<organism evidence="6 7">
    <name type="scientific">Paenibacillus oryzisoli</name>
    <dbReference type="NCBI Taxonomy" id="1850517"/>
    <lineage>
        <taxon>Bacteria</taxon>
        <taxon>Bacillati</taxon>
        <taxon>Bacillota</taxon>
        <taxon>Bacilli</taxon>
        <taxon>Bacillales</taxon>
        <taxon>Paenibacillaceae</taxon>
        <taxon>Paenibacillus</taxon>
    </lineage>
</organism>
<dbReference type="EMBL" id="LYPB01000079">
    <property type="protein sequence ID" value="OAS15848.1"/>
    <property type="molecule type" value="Genomic_DNA"/>
</dbReference>
<keyword evidence="2 4" id="KW-0808">Transferase</keyword>